<dbReference type="Proteomes" id="UP000593560">
    <property type="component" value="Unassembled WGS sequence"/>
</dbReference>
<dbReference type="AlphaFoldDB" id="A0A7J9GHS7"/>
<feature type="non-terminal residue" evidence="1">
    <location>
        <position position="97"/>
    </location>
</feature>
<evidence type="ECO:0000313" key="1">
    <source>
        <dbReference type="EMBL" id="MBA0797120.1"/>
    </source>
</evidence>
<organism evidence="1 2">
    <name type="scientific">Gossypium harknessii</name>
    <dbReference type="NCBI Taxonomy" id="34285"/>
    <lineage>
        <taxon>Eukaryota</taxon>
        <taxon>Viridiplantae</taxon>
        <taxon>Streptophyta</taxon>
        <taxon>Embryophyta</taxon>
        <taxon>Tracheophyta</taxon>
        <taxon>Spermatophyta</taxon>
        <taxon>Magnoliopsida</taxon>
        <taxon>eudicotyledons</taxon>
        <taxon>Gunneridae</taxon>
        <taxon>Pentapetalae</taxon>
        <taxon>rosids</taxon>
        <taxon>malvids</taxon>
        <taxon>Malvales</taxon>
        <taxon>Malvaceae</taxon>
        <taxon>Malvoideae</taxon>
        <taxon>Gossypium</taxon>
    </lineage>
</organism>
<dbReference type="OrthoDB" id="1707487at2759"/>
<accession>A0A7J9GHS7</accession>
<keyword evidence="2" id="KW-1185">Reference proteome</keyword>
<evidence type="ECO:0008006" key="3">
    <source>
        <dbReference type="Google" id="ProtNLM"/>
    </source>
</evidence>
<proteinExistence type="predicted"/>
<evidence type="ECO:0000313" key="2">
    <source>
        <dbReference type="Proteomes" id="UP000593560"/>
    </source>
</evidence>
<comment type="caution">
    <text evidence="1">The sequence shown here is derived from an EMBL/GenBank/DDBJ whole genome shotgun (WGS) entry which is preliminary data.</text>
</comment>
<reference evidence="1 2" key="1">
    <citation type="journal article" date="2019" name="Genome Biol. Evol.">
        <title>Insights into the evolution of the New World diploid cottons (Gossypium, subgenus Houzingenia) based on genome sequencing.</title>
        <authorList>
            <person name="Grover C.E."/>
            <person name="Arick M.A. 2nd"/>
            <person name="Thrash A."/>
            <person name="Conover J.L."/>
            <person name="Sanders W.S."/>
            <person name="Peterson D.G."/>
            <person name="Frelichowski J.E."/>
            <person name="Scheffler J.A."/>
            <person name="Scheffler B.E."/>
            <person name="Wendel J.F."/>
        </authorList>
    </citation>
    <scope>NUCLEOTIDE SEQUENCE [LARGE SCALE GENOMIC DNA]</scope>
    <source>
        <strain evidence="1">0</strain>
        <tissue evidence="1">Leaf</tissue>
    </source>
</reference>
<name>A0A7J9GHS7_9ROSI</name>
<gene>
    <name evidence="1" type="ORF">Gohar_007843</name>
</gene>
<dbReference type="EMBL" id="JABFAD010000004">
    <property type="protein sequence ID" value="MBA0797120.1"/>
    <property type="molecule type" value="Genomic_DNA"/>
</dbReference>
<protein>
    <recommendedName>
        <fullName evidence="3">DUF4283 domain-containing protein</fullName>
    </recommendedName>
</protein>
<sequence>MKNDLANLALTDEEEEAFEKDEAVVDQNLHLCLVGRYLTDSIFFHEVDIQRVFAGTPWFFNNHLLLLHMIQPGEIPSLVPLIFTEFWIQVHDLPPGL</sequence>